<keyword evidence="2" id="KW-1185">Reference proteome</keyword>
<name>A0AC61RQJ1_9FIRM</name>
<protein>
    <submittedName>
        <fullName evidence="1">DUF3789 domain-containing protein</fullName>
    </submittedName>
</protein>
<sequence>MNVICFFAGLLIGSIFGVVFMCQLQINRHNHEDKKQ</sequence>
<comment type="caution">
    <text evidence="1">The sequence shown here is derived from an EMBL/GenBank/DDBJ whole genome shotgun (WGS) entry which is preliminary data.</text>
</comment>
<accession>A0AC61RQJ1</accession>
<gene>
    <name evidence="1" type="ORF">E5329_24700</name>
</gene>
<dbReference type="EMBL" id="SRYA01000088">
    <property type="protein sequence ID" value="TGY89472.1"/>
    <property type="molecule type" value="Genomic_DNA"/>
</dbReference>
<reference evidence="1" key="1">
    <citation type="submission" date="2019-04" db="EMBL/GenBank/DDBJ databases">
        <title>Microbes associate with the intestines of laboratory mice.</title>
        <authorList>
            <person name="Navarre W."/>
            <person name="Wong E."/>
            <person name="Huang K."/>
            <person name="Tropini C."/>
            <person name="Ng K."/>
            <person name="Yu B."/>
        </authorList>
    </citation>
    <scope>NUCLEOTIDE SEQUENCE</scope>
    <source>
        <strain evidence="1">NM01_1-7b</strain>
    </source>
</reference>
<evidence type="ECO:0000313" key="2">
    <source>
        <dbReference type="Proteomes" id="UP000304953"/>
    </source>
</evidence>
<proteinExistence type="predicted"/>
<evidence type="ECO:0000313" key="1">
    <source>
        <dbReference type="EMBL" id="TGY89472.1"/>
    </source>
</evidence>
<organism evidence="1 2">
    <name type="scientific">Petralouisia muris</name>
    <dbReference type="NCBI Taxonomy" id="3032872"/>
    <lineage>
        <taxon>Bacteria</taxon>
        <taxon>Bacillati</taxon>
        <taxon>Bacillota</taxon>
        <taxon>Clostridia</taxon>
        <taxon>Lachnospirales</taxon>
        <taxon>Lachnospiraceae</taxon>
        <taxon>Petralouisia</taxon>
    </lineage>
</organism>
<dbReference type="Proteomes" id="UP000304953">
    <property type="component" value="Unassembled WGS sequence"/>
</dbReference>